<accession>A0A9W6Z766</accession>
<reference evidence="3" key="1">
    <citation type="journal article" date="2023" name="Commun. Biol.">
        <title>Genome analysis of Parmales, the sister group of diatoms, reveals the evolutionary specialization of diatoms from phago-mixotrophs to photoautotrophs.</title>
        <authorList>
            <person name="Ban H."/>
            <person name="Sato S."/>
            <person name="Yoshikawa S."/>
            <person name="Yamada K."/>
            <person name="Nakamura Y."/>
            <person name="Ichinomiya M."/>
            <person name="Sato N."/>
            <person name="Blanc-Mathieu R."/>
            <person name="Endo H."/>
            <person name="Kuwata A."/>
            <person name="Ogata H."/>
        </authorList>
    </citation>
    <scope>NUCLEOTIDE SEQUENCE [LARGE SCALE GENOMIC DNA]</scope>
    <source>
        <strain evidence="3">NIES 3700</strain>
    </source>
</reference>
<keyword evidence="3" id="KW-1185">Reference proteome</keyword>
<evidence type="ECO:0000256" key="1">
    <source>
        <dbReference type="SAM" id="MobiDB-lite"/>
    </source>
</evidence>
<name>A0A9W6Z766_9STRA</name>
<feature type="compositionally biased region" description="Acidic residues" evidence="1">
    <location>
        <begin position="69"/>
        <end position="82"/>
    </location>
</feature>
<sequence length="109" mass="12022">MTSVQNTTVEIPAAAHKALKEATSDATLISPPGSARRSKRLCGTEKENAEPSAAKKVKKAKVDDKAETETEVGVEEKDEEIVEAEKEEEKEKDFKVPVEEQPTEEEKVR</sequence>
<dbReference type="EMBL" id="BRXW01000352">
    <property type="protein sequence ID" value="GMH47026.1"/>
    <property type="molecule type" value="Genomic_DNA"/>
</dbReference>
<gene>
    <name evidence="2" type="ORF">TrLO_g4254</name>
</gene>
<feature type="region of interest" description="Disordered" evidence="1">
    <location>
        <begin position="19"/>
        <end position="109"/>
    </location>
</feature>
<dbReference type="AlphaFoldDB" id="A0A9W6Z766"/>
<feature type="compositionally biased region" description="Basic and acidic residues" evidence="1">
    <location>
        <begin position="83"/>
        <end position="109"/>
    </location>
</feature>
<comment type="caution">
    <text evidence="2">The sequence shown here is derived from an EMBL/GenBank/DDBJ whole genome shotgun (WGS) entry which is preliminary data.</text>
</comment>
<protein>
    <submittedName>
        <fullName evidence="2">Uncharacterized protein</fullName>
    </submittedName>
</protein>
<evidence type="ECO:0000313" key="3">
    <source>
        <dbReference type="Proteomes" id="UP001165122"/>
    </source>
</evidence>
<dbReference type="Proteomes" id="UP001165122">
    <property type="component" value="Unassembled WGS sequence"/>
</dbReference>
<organism evidence="2 3">
    <name type="scientific">Triparma laevis f. longispina</name>
    <dbReference type="NCBI Taxonomy" id="1714387"/>
    <lineage>
        <taxon>Eukaryota</taxon>
        <taxon>Sar</taxon>
        <taxon>Stramenopiles</taxon>
        <taxon>Ochrophyta</taxon>
        <taxon>Bolidophyceae</taxon>
        <taxon>Parmales</taxon>
        <taxon>Triparmaceae</taxon>
        <taxon>Triparma</taxon>
    </lineage>
</organism>
<evidence type="ECO:0000313" key="2">
    <source>
        <dbReference type="EMBL" id="GMH47026.1"/>
    </source>
</evidence>
<proteinExistence type="predicted"/>